<dbReference type="AlphaFoldDB" id="A0A4Z0A5J9"/>
<dbReference type="InterPro" id="IPR036322">
    <property type="entry name" value="WD40_repeat_dom_sf"/>
</dbReference>
<feature type="domain" description="Lethal giant larvae (Lgl)-like C-terminal" evidence="4">
    <location>
        <begin position="638"/>
        <end position="837"/>
    </location>
</feature>
<feature type="compositionally biased region" description="Low complexity" evidence="3">
    <location>
        <begin position="620"/>
        <end position="629"/>
    </location>
</feature>
<dbReference type="InterPro" id="IPR015943">
    <property type="entry name" value="WD40/YVTN_repeat-like_dom_sf"/>
</dbReference>
<dbReference type="OrthoDB" id="19944at2759"/>
<accession>A0A4Z0A5J9</accession>
<comment type="caution">
    <text evidence="5">The sequence shown here is derived from an EMBL/GenBank/DDBJ whole genome shotgun (WGS) entry which is preliminary data.</text>
</comment>
<dbReference type="PANTHER" id="PTHR10241:SF25">
    <property type="entry name" value="TOMOSYN, ISOFORM C"/>
    <property type="match status" value="1"/>
</dbReference>
<evidence type="ECO:0000313" key="6">
    <source>
        <dbReference type="Proteomes" id="UP000298061"/>
    </source>
</evidence>
<keyword evidence="6" id="KW-1185">Reference proteome</keyword>
<dbReference type="GO" id="GO:0005096">
    <property type="term" value="F:GTPase activator activity"/>
    <property type="evidence" value="ECO:0007669"/>
    <property type="project" value="TreeGrafter"/>
</dbReference>
<dbReference type="GO" id="GO:0006887">
    <property type="term" value="P:exocytosis"/>
    <property type="evidence" value="ECO:0007669"/>
    <property type="project" value="UniProtKB-KW"/>
</dbReference>
<dbReference type="InterPro" id="IPR001680">
    <property type="entry name" value="WD40_rpt"/>
</dbReference>
<sequence>MHSFMNLSRAGYSDFSSELRDKEDWNIGSLMAFEHHFDVVAFAVDPVTSLLAVGTIGGFIRIFGAPGVEATLVLSGSTPVKFLRFAPNLLKLLCVDENDRLYLWDLTSFGQIKLEVTTRFDRPVISLAVSPSHTHAFIALETGVVKTYDLLCRRISPYSIPSAWQLYEEKMLSDGLTTSSDPSARIPVDVVIHPRNLDLVFVVYGGGVVLIDLKERNTVRVYELLVPAGAPGGAGYLAPDLLSHRRPAATSFAVHPSGHFFVVGYTDGCIAFWALEDEDRPLLVRTLDDLDVNVVDGDKLEEYLPDGSHTQKSDKIPFNPREPIFKLAWSGYPNSSDPRCGPTSLVVLGGQFSGDPSGINVLWLRAFNPPAPPAAVPPLNEGLHPHFRIAMRDSLELLDAHFYETCGLTQDFLLVPRASPHFDGTWDPKAILLLFEAEEHTRAIKAFQFPPPVFSAEPPLTSPNSTTTKVEGSSTDSLTQDLASTLQSMTTFDDPKELLLPSALWSGPDAVLHAMLVSVDRTAYEQLIKGAEDWLDDFKMGGGIAAPDEEILNDIKFAKVEQQASIQEFETIASPLSKGIFVLEARGGLPCRADRARLALALEHESDANPIKRAARRSRSGSSGSKGSSVEVEDSGPKCFLVVAGAKGVRCFEDLGDGKAARTDWPSKAGLVTAVQVIERNGSCALAAFTDKHEAITYSLPVLEYMHTLEFASNSSLPVSPDATGDFLTITPLLNRTSASASIYSDSSKQSSLLPPSSPIHRMHLLTLFDIRRGYHTPLVSLVEHQDGSTVDAVPAQPQPVSMAPAGLLTWLGGLVGQGAVRGDEIDALLAGPDRPIPERNPAREAAQGNKFVEWEDNKAGEMLDELSDRFDSLEEGSKSMVSQAKRLATQQTAKSWLPW</sequence>
<dbReference type="GO" id="GO:0045159">
    <property type="term" value="F:myosin II binding"/>
    <property type="evidence" value="ECO:0007669"/>
    <property type="project" value="TreeGrafter"/>
</dbReference>
<dbReference type="SMART" id="SM00320">
    <property type="entry name" value="WD40"/>
    <property type="match status" value="4"/>
</dbReference>
<organism evidence="5 6">
    <name type="scientific">Hericium alpestre</name>
    <dbReference type="NCBI Taxonomy" id="135208"/>
    <lineage>
        <taxon>Eukaryota</taxon>
        <taxon>Fungi</taxon>
        <taxon>Dikarya</taxon>
        <taxon>Basidiomycota</taxon>
        <taxon>Agaricomycotina</taxon>
        <taxon>Agaricomycetes</taxon>
        <taxon>Russulales</taxon>
        <taxon>Hericiaceae</taxon>
        <taxon>Hericium</taxon>
    </lineage>
</organism>
<gene>
    <name evidence="5" type="ORF">EWM64_g2007</name>
</gene>
<dbReference type="GO" id="GO:0019905">
    <property type="term" value="F:syntaxin binding"/>
    <property type="evidence" value="ECO:0007669"/>
    <property type="project" value="TreeGrafter"/>
</dbReference>
<dbReference type="GO" id="GO:0005737">
    <property type="term" value="C:cytoplasm"/>
    <property type="evidence" value="ECO:0007669"/>
    <property type="project" value="TreeGrafter"/>
</dbReference>
<dbReference type="EMBL" id="SFCI01000152">
    <property type="protein sequence ID" value="TFY82005.1"/>
    <property type="molecule type" value="Genomic_DNA"/>
</dbReference>
<reference evidence="5 6" key="1">
    <citation type="submission" date="2019-02" db="EMBL/GenBank/DDBJ databases">
        <title>Genome sequencing of the rare red list fungi Hericium alpestre (H. flagellum).</title>
        <authorList>
            <person name="Buettner E."/>
            <person name="Kellner H."/>
        </authorList>
    </citation>
    <scope>NUCLEOTIDE SEQUENCE [LARGE SCALE GENOMIC DNA]</scope>
    <source>
        <strain evidence="5 6">DSM 108284</strain>
    </source>
</reference>
<dbReference type="GO" id="GO:0005886">
    <property type="term" value="C:plasma membrane"/>
    <property type="evidence" value="ECO:0007669"/>
    <property type="project" value="TreeGrafter"/>
</dbReference>
<dbReference type="Pfam" id="PF08596">
    <property type="entry name" value="Lgl_C"/>
    <property type="match status" value="1"/>
</dbReference>
<comment type="similarity">
    <text evidence="1">Belongs to the WD repeat L(2)GL family.</text>
</comment>
<evidence type="ECO:0000256" key="2">
    <source>
        <dbReference type="ARBA" id="ARBA00022483"/>
    </source>
</evidence>
<dbReference type="SUPFAM" id="SSF50978">
    <property type="entry name" value="WD40 repeat-like"/>
    <property type="match status" value="1"/>
</dbReference>
<dbReference type="Proteomes" id="UP000298061">
    <property type="component" value="Unassembled WGS sequence"/>
</dbReference>
<evidence type="ECO:0000256" key="1">
    <source>
        <dbReference type="ARBA" id="ARBA00008070"/>
    </source>
</evidence>
<name>A0A4Z0A5J9_9AGAM</name>
<dbReference type="PANTHER" id="PTHR10241">
    <property type="entry name" value="LETHAL 2 GIANT LARVAE PROTEIN"/>
    <property type="match status" value="1"/>
</dbReference>
<proteinExistence type="inferred from homology"/>
<protein>
    <recommendedName>
        <fullName evidence="4">Lethal giant larvae (Lgl)-like C-terminal domain-containing protein</fullName>
    </recommendedName>
</protein>
<evidence type="ECO:0000259" key="4">
    <source>
        <dbReference type="Pfam" id="PF08596"/>
    </source>
</evidence>
<feature type="compositionally biased region" description="Polar residues" evidence="3">
    <location>
        <begin position="462"/>
        <end position="477"/>
    </location>
</feature>
<dbReference type="Gene3D" id="2.130.10.10">
    <property type="entry name" value="YVTN repeat-like/Quinoprotein amine dehydrogenase"/>
    <property type="match status" value="1"/>
</dbReference>
<evidence type="ECO:0000256" key="3">
    <source>
        <dbReference type="SAM" id="MobiDB-lite"/>
    </source>
</evidence>
<feature type="region of interest" description="Disordered" evidence="3">
    <location>
        <begin position="611"/>
        <end position="633"/>
    </location>
</feature>
<dbReference type="InterPro" id="IPR013905">
    <property type="entry name" value="Lgl_C_dom"/>
</dbReference>
<dbReference type="STRING" id="135208.A0A4Z0A5J9"/>
<evidence type="ECO:0000313" key="5">
    <source>
        <dbReference type="EMBL" id="TFY82005.1"/>
    </source>
</evidence>
<feature type="region of interest" description="Disordered" evidence="3">
    <location>
        <begin position="455"/>
        <end position="477"/>
    </location>
</feature>
<keyword evidence="2" id="KW-0268">Exocytosis</keyword>
<dbReference type="GO" id="GO:0006893">
    <property type="term" value="P:Golgi to plasma membrane transport"/>
    <property type="evidence" value="ECO:0007669"/>
    <property type="project" value="TreeGrafter"/>
</dbReference>